<name>A0A8J8P432_HALGN</name>
<keyword evidence="2" id="KW-1185">Reference proteome</keyword>
<protein>
    <submittedName>
        <fullName evidence="1">Uncharacterized protein</fullName>
    </submittedName>
</protein>
<accession>A0A8J8P432</accession>
<dbReference type="EMBL" id="RRYP01000985">
    <property type="protein sequence ID" value="TNV86563.1"/>
    <property type="molecule type" value="Genomic_DNA"/>
</dbReference>
<dbReference type="Proteomes" id="UP000785679">
    <property type="component" value="Unassembled WGS sequence"/>
</dbReference>
<gene>
    <name evidence="1" type="ORF">FGO68_gene1558</name>
</gene>
<dbReference type="AlphaFoldDB" id="A0A8J8P432"/>
<comment type="caution">
    <text evidence="1">The sequence shown here is derived from an EMBL/GenBank/DDBJ whole genome shotgun (WGS) entry which is preliminary data.</text>
</comment>
<reference evidence="1" key="1">
    <citation type="submission" date="2019-06" db="EMBL/GenBank/DDBJ databases">
        <authorList>
            <person name="Zheng W."/>
        </authorList>
    </citation>
    <scope>NUCLEOTIDE SEQUENCE</scope>
    <source>
        <strain evidence="1">QDHG01</strain>
    </source>
</reference>
<evidence type="ECO:0000313" key="1">
    <source>
        <dbReference type="EMBL" id="TNV86563.1"/>
    </source>
</evidence>
<evidence type="ECO:0000313" key="2">
    <source>
        <dbReference type="Proteomes" id="UP000785679"/>
    </source>
</evidence>
<organism evidence="1 2">
    <name type="scientific">Halteria grandinella</name>
    <dbReference type="NCBI Taxonomy" id="5974"/>
    <lineage>
        <taxon>Eukaryota</taxon>
        <taxon>Sar</taxon>
        <taxon>Alveolata</taxon>
        <taxon>Ciliophora</taxon>
        <taxon>Intramacronucleata</taxon>
        <taxon>Spirotrichea</taxon>
        <taxon>Stichotrichia</taxon>
        <taxon>Sporadotrichida</taxon>
        <taxon>Halteriidae</taxon>
        <taxon>Halteria</taxon>
    </lineage>
</organism>
<proteinExistence type="predicted"/>
<sequence>MPPSVGGILNPLYPWYSYCPLSSEQGFIPEIQGFGASIVGFTLPELPAPVGGGLIPGGPGLKGGGPP</sequence>